<keyword evidence="2" id="KW-0812">Transmembrane</keyword>
<dbReference type="WBParaSite" id="nRc.2.0.1.t06263-RA">
    <property type="protein sequence ID" value="nRc.2.0.1.t06263-RA"/>
    <property type="gene ID" value="nRc.2.0.1.g06263"/>
</dbReference>
<reference evidence="4" key="1">
    <citation type="submission" date="2022-11" db="UniProtKB">
        <authorList>
            <consortium name="WormBaseParasite"/>
        </authorList>
    </citation>
    <scope>IDENTIFICATION</scope>
</reference>
<feature type="compositionally biased region" description="Basic residues" evidence="1">
    <location>
        <begin position="1"/>
        <end position="10"/>
    </location>
</feature>
<evidence type="ECO:0000256" key="1">
    <source>
        <dbReference type="SAM" id="MobiDB-lite"/>
    </source>
</evidence>
<organism evidence="3 4">
    <name type="scientific">Romanomermis culicivorax</name>
    <name type="common">Nematode worm</name>
    <dbReference type="NCBI Taxonomy" id="13658"/>
    <lineage>
        <taxon>Eukaryota</taxon>
        <taxon>Metazoa</taxon>
        <taxon>Ecdysozoa</taxon>
        <taxon>Nematoda</taxon>
        <taxon>Enoplea</taxon>
        <taxon>Dorylaimia</taxon>
        <taxon>Mermithida</taxon>
        <taxon>Mermithoidea</taxon>
        <taxon>Mermithidae</taxon>
        <taxon>Romanomermis</taxon>
    </lineage>
</organism>
<dbReference type="AlphaFoldDB" id="A0A915HXV4"/>
<protein>
    <submittedName>
        <fullName evidence="4">Uncharacterized protein</fullName>
    </submittedName>
</protein>
<name>A0A915HXV4_ROMCU</name>
<keyword evidence="2" id="KW-1133">Transmembrane helix</keyword>
<evidence type="ECO:0000313" key="3">
    <source>
        <dbReference type="Proteomes" id="UP000887565"/>
    </source>
</evidence>
<feature type="region of interest" description="Disordered" evidence="1">
    <location>
        <begin position="117"/>
        <end position="139"/>
    </location>
</feature>
<sequence>MSQRSKRRRMAGSGDPAPKLKGDGTNVKRQKPSAAKNTKTVGESLQRPGAALLNRASPPPSRLSQPTSATGRQQQRPKGLSATAAKNLVTFVTKDLKVAEESSEKITSILHASISGEDDKLDRSKRKETSKPSRAVADSGIGKLSLTPLRVRRHGGDQSGSVRHRENLFANIAKKTAHEAAKMGYFKPNRYTTEESLKTMTDEQLLNSQRRNSIERLCLIVAILLSLTLFYLALHFTVIISKEPPKIYRLKSRIPNVTVPPGYD</sequence>
<accession>A0A915HXV4</accession>
<proteinExistence type="predicted"/>
<feature type="compositionally biased region" description="Polar residues" evidence="1">
    <location>
        <begin position="62"/>
        <end position="76"/>
    </location>
</feature>
<keyword evidence="2" id="KW-0472">Membrane</keyword>
<feature type="region of interest" description="Disordered" evidence="1">
    <location>
        <begin position="1"/>
        <end position="82"/>
    </location>
</feature>
<feature type="transmembrane region" description="Helical" evidence="2">
    <location>
        <begin position="217"/>
        <end position="240"/>
    </location>
</feature>
<dbReference type="Proteomes" id="UP000887565">
    <property type="component" value="Unplaced"/>
</dbReference>
<evidence type="ECO:0000256" key="2">
    <source>
        <dbReference type="SAM" id="Phobius"/>
    </source>
</evidence>
<evidence type="ECO:0000313" key="4">
    <source>
        <dbReference type="WBParaSite" id="nRc.2.0.1.t06263-RA"/>
    </source>
</evidence>
<feature type="compositionally biased region" description="Basic and acidic residues" evidence="1">
    <location>
        <begin position="117"/>
        <end position="131"/>
    </location>
</feature>
<keyword evidence="3" id="KW-1185">Reference proteome</keyword>